<feature type="region of interest" description="Disordered" evidence="1">
    <location>
        <begin position="48"/>
        <end position="83"/>
    </location>
</feature>
<protein>
    <submittedName>
        <fullName evidence="2">Uncharacterized protein</fullName>
    </submittedName>
</protein>
<name>A0AA38GI49_TAXCH</name>
<feature type="compositionally biased region" description="Basic and acidic residues" evidence="1">
    <location>
        <begin position="7"/>
        <end position="28"/>
    </location>
</feature>
<feature type="compositionally biased region" description="Low complexity" evidence="1">
    <location>
        <begin position="60"/>
        <end position="69"/>
    </location>
</feature>
<sequence>MVNPGKIVKEIGSSKDCREERRSGELARNEGSISGRFHAPLAFPLVDKHGQNMCPNPHQGRVSSSAADGGVSGRDDGMTKDGEGVQGCGSFKLGVYFRVVLGKKDGKMVGNQSHLVDLGEEIPSLVVDRLK</sequence>
<accession>A0AA38GI49</accession>
<dbReference type="Proteomes" id="UP000824469">
    <property type="component" value="Unassembled WGS sequence"/>
</dbReference>
<gene>
    <name evidence="2" type="ORF">KI387_016922</name>
</gene>
<keyword evidence="3" id="KW-1185">Reference proteome</keyword>
<feature type="non-terminal residue" evidence="2">
    <location>
        <position position="131"/>
    </location>
</feature>
<comment type="caution">
    <text evidence="2">The sequence shown here is derived from an EMBL/GenBank/DDBJ whole genome shotgun (WGS) entry which is preliminary data.</text>
</comment>
<organism evidence="2 3">
    <name type="scientific">Taxus chinensis</name>
    <name type="common">Chinese yew</name>
    <name type="synonym">Taxus wallichiana var. chinensis</name>
    <dbReference type="NCBI Taxonomy" id="29808"/>
    <lineage>
        <taxon>Eukaryota</taxon>
        <taxon>Viridiplantae</taxon>
        <taxon>Streptophyta</taxon>
        <taxon>Embryophyta</taxon>
        <taxon>Tracheophyta</taxon>
        <taxon>Spermatophyta</taxon>
        <taxon>Pinopsida</taxon>
        <taxon>Pinidae</taxon>
        <taxon>Conifers II</taxon>
        <taxon>Cupressales</taxon>
        <taxon>Taxaceae</taxon>
        <taxon>Taxus</taxon>
    </lineage>
</organism>
<feature type="region of interest" description="Disordered" evidence="1">
    <location>
        <begin position="1"/>
        <end position="31"/>
    </location>
</feature>
<evidence type="ECO:0000313" key="2">
    <source>
        <dbReference type="EMBL" id="KAH9322283.1"/>
    </source>
</evidence>
<reference evidence="2 3" key="1">
    <citation type="journal article" date="2021" name="Nat. Plants">
        <title>The Taxus genome provides insights into paclitaxel biosynthesis.</title>
        <authorList>
            <person name="Xiong X."/>
            <person name="Gou J."/>
            <person name="Liao Q."/>
            <person name="Li Y."/>
            <person name="Zhou Q."/>
            <person name="Bi G."/>
            <person name="Li C."/>
            <person name="Du R."/>
            <person name="Wang X."/>
            <person name="Sun T."/>
            <person name="Guo L."/>
            <person name="Liang H."/>
            <person name="Lu P."/>
            <person name="Wu Y."/>
            <person name="Zhang Z."/>
            <person name="Ro D.K."/>
            <person name="Shang Y."/>
            <person name="Huang S."/>
            <person name="Yan J."/>
        </authorList>
    </citation>
    <scope>NUCLEOTIDE SEQUENCE [LARGE SCALE GENOMIC DNA]</scope>
    <source>
        <strain evidence="2">Ta-2019</strain>
    </source>
</reference>
<feature type="compositionally biased region" description="Basic and acidic residues" evidence="1">
    <location>
        <begin position="73"/>
        <end position="83"/>
    </location>
</feature>
<evidence type="ECO:0000313" key="3">
    <source>
        <dbReference type="Proteomes" id="UP000824469"/>
    </source>
</evidence>
<proteinExistence type="predicted"/>
<dbReference type="AlphaFoldDB" id="A0AA38GI49"/>
<dbReference type="EMBL" id="JAHRHJ020000003">
    <property type="protein sequence ID" value="KAH9322283.1"/>
    <property type="molecule type" value="Genomic_DNA"/>
</dbReference>
<evidence type="ECO:0000256" key="1">
    <source>
        <dbReference type="SAM" id="MobiDB-lite"/>
    </source>
</evidence>